<dbReference type="GO" id="GO:0000166">
    <property type="term" value="F:nucleotide binding"/>
    <property type="evidence" value="ECO:0007669"/>
    <property type="project" value="InterPro"/>
</dbReference>
<comment type="caution">
    <text evidence="4">The sequence shown here is derived from an EMBL/GenBank/DDBJ whole genome shotgun (WGS) entry which is preliminary data.</text>
</comment>
<dbReference type="Pfam" id="PF22725">
    <property type="entry name" value="GFO_IDH_MocA_C3"/>
    <property type="match status" value="1"/>
</dbReference>
<gene>
    <name evidence="4" type="primary">iolG</name>
    <name evidence="4" type="ORF">EYH02_03255</name>
</gene>
<dbReference type="AlphaFoldDB" id="A0A833DV30"/>
<dbReference type="InterPro" id="IPR055170">
    <property type="entry name" value="GFO_IDH_MocA-like_dom"/>
</dbReference>
<dbReference type="InterPro" id="IPR030827">
    <property type="entry name" value="Myo_inos_IolG"/>
</dbReference>
<evidence type="ECO:0000256" key="1">
    <source>
        <dbReference type="ARBA" id="ARBA00023002"/>
    </source>
</evidence>
<dbReference type="InterPro" id="IPR000683">
    <property type="entry name" value="Gfo/Idh/MocA-like_OxRdtase_N"/>
</dbReference>
<evidence type="ECO:0000259" key="3">
    <source>
        <dbReference type="Pfam" id="PF22725"/>
    </source>
</evidence>
<dbReference type="Gene3D" id="3.40.50.720">
    <property type="entry name" value="NAD(P)-binding Rossmann-like Domain"/>
    <property type="match status" value="1"/>
</dbReference>
<dbReference type="SUPFAM" id="SSF55347">
    <property type="entry name" value="Glyceraldehyde-3-phosphate dehydrogenase-like, C-terminal domain"/>
    <property type="match status" value="1"/>
</dbReference>
<feature type="domain" description="Gfo/Idh/MocA-like oxidoreductase N-terminal" evidence="2">
    <location>
        <begin position="5"/>
        <end position="123"/>
    </location>
</feature>
<proteinExistence type="predicted"/>
<organism evidence="4 5">
    <name type="scientific">Ignisphaera aggregans</name>
    <dbReference type="NCBI Taxonomy" id="334771"/>
    <lineage>
        <taxon>Archaea</taxon>
        <taxon>Thermoproteota</taxon>
        <taxon>Thermoprotei</taxon>
        <taxon>Desulfurococcales</taxon>
        <taxon>Desulfurococcaceae</taxon>
        <taxon>Ignisphaera</taxon>
    </lineage>
</organism>
<accession>A0A833DV30</accession>
<feature type="domain" description="GFO/IDH/MocA-like oxidoreductase" evidence="3">
    <location>
        <begin position="131"/>
        <end position="252"/>
    </location>
</feature>
<dbReference type="PRINTS" id="PR01775">
    <property type="entry name" value="GLFROXRDTASE"/>
</dbReference>
<evidence type="ECO:0000313" key="5">
    <source>
        <dbReference type="Proteomes" id="UP000605805"/>
    </source>
</evidence>
<name>A0A833DV30_9CREN</name>
<dbReference type="Proteomes" id="UP000605805">
    <property type="component" value="Unassembled WGS sequence"/>
</dbReference>
<sequence length="335" mass="37378">MKKLGFAVVGLGRIGKLHAEILRFKIENAKLVAVVDVVEDLARSVAERLGVKYYTDLDKALMDSEVDAVVIATPTFLHRDMIIQSAKAGKHIFVEKPMTVTSSEARDVINAVSAAKVKLMVGYMRRFDHGYRKAKEAVERGEIGRVISFISIARDPGPPPGWAAEPSKSGGIFLDQLSHDFDIARWIVGEVSEVYVIGGNYLYEEIKQRGDLDVVSILFRFENGAQGFIQGTRRSVFGYDLRTEIYGEKGTIYIGSNIDNLYAYGSEKGVVYYGIPWFEKRFLDAYVEELKSFVDAVLNDRDPPITAVDGLRVIQIAEACWRSVKEGKPVTVPRD</sequence>
<dbReference type="PANTHER" id="PTHR42840">
    <property type="entry name" value="NAD(P)-BINDING ROSSMANN-FOLD SUPERFAMILY PROTEIN-RELATED"/>
    <property type="match status" value="1"/>
</dbReference>
<dbReference type="InterPro" id="IPR008354">
    <property type="entry name" value="Glc-Fru_OxRdtase_bac"/>
</dbReference>
<keyword evidence="1 4" id="KW-0560">Oxidoreductase</keyword>
<dbReference type="SUPFAM" id="SSF51735">
    <property type="entry name" value="NAD(P)-binding Rossmann-fold domains"/>
    <property type="match status" value="1"/>
</dbReference>
<evidence type="ECO:0000313" key="4">
    <source>
        <dbReference type="EMBL" id="HIP57070.1"/>
    </source>
</evidence>
<dbReference type="GO" id="GO:0050112">
    <property type="term" value="F:inositol 2-dehydrogenase (NAD+) activity"/>
    <property type="evidence" value="ECO:0007669"/>
    <property type="project" value="UniProtKB-EC"/>
</dbReference>
<dbReference type="InterPro" id="IPR036291">
    <property type="entry name" value="NAD(P)-bd_dom_sf"/>
</dbReference>
<dbReference type="EMBL" id="DQTV01000059">
    <property type="protein sequence ID" value="HIP57070.1"/>
    <property type="molecule type" value="Genomic_DNA"/>
</dbReference>
<protein>
    <submittedName>
        <fullName evidence="4">Inositol 2-dehydrogenase</fullName>
        <ecNumber evidence="4">1.1.1.18</ecNumber>
    </submittedName>
</protein>
<dbReference type="Gene3D" id="3.30.360.10">
    <property type="entry name" value="Dihydrodipicolinate Reductase, domain 2"/>
    <property type="match status" value="1"/>
</dbReference>
<reference evidence="4" key="1">
    <citation type="journal article" date="2020" name="ISME J.">
        <title>Gammaproteobacteria mediating utilization of methyl-, sulfur- and petroleum organic compounds in deep ocean hydrothermal plumes.</title>
        <authorList>
            <person name="Zhou Z."/>
            <person name="Liu Y."/>
            <person name="Pan J."/>
            <person name="Cron B.R."/>
            <person name="Toner B.M."/>
            <person name="Anantharaman K."/>
            <person name="Breier J.A."/>
            <person name="Dick G.J."/>
            <person name="Li M."/>
        </authorList>
    </citation>
    <scope>NUCLEOTIDE SEQUENCE</scope>
    <source>
        <strain evidence="4">SZUA-1435</strain>
    </source>
</reference>
<dbReference type="PANTHER" id="PTHR42840:SF3">
    <property type="entry name" value="BINDING ROSSMANN FOLD OXIDOREDUCTASE, PUTATIVE (AFU_ORTHOLOGUE AFUA_2G10240)-RELATED"/>
    <property type="match status" value="1"/>
</dbReference>
<dbReference type="NCBIfam" id="TIGR04380">
    <property type="entry name" value="myo_inos_iolG"/>
    <property type="match status" value="1"/>
</dbReference>
<dbReference type="EC" id="1.1.1.18" evidence="4"/>
<evidence type="ECO:0000259" key="2">
    <source>
        <dbReference type="Pfam" id="PF01408"/>
    </source>
</evidence>
<dbReference type="Pfam" id="PF01408">
    <property type="entry name" value="GFO_IDH_MocA"/>
    <property type="match status" value="1"/>
</dbReference>